<reference evidence="1" key="1">
    <citation type="submission" date="2022-05" db="EMBL/GenBank/DDBJ databases">
        <title>Chromosome-level genome of Chaenocephalus aceratus.</title>
        <authorList>
            <person name="Park H."/>
        </authorList>
    </citation>
    <scope>NUCLEOTIDE SEQUENCE</scope>
    <source>
        <strain evidence="1">KU_202001</strain>
    </source>
</reference>
<proteinExistence type="predicted"/>
<evidence type="ECO:0000313" key="1">
    <source>
        <dbReference type="EMBL" id="KAI4811964.1"/>
    </source>
</evidence>
<dbReference type="EMBL" id="CM043800">
    <property type="protein sequence ID" value="KAI4811964.1"/>
    <property type="molecule type" value="Genomic_DNA"/>
</dbReference>
<keyword evidence="2" id="KW-1185">Reference proteome</keyword>
<comment type="caution">
    <text evidence="1">The sequence shown here is derived from an EMBL/GenBank/DDBJ whole genome shotgun (WGS) entry which is preliminary data.</text>
</comment>
<feature type="non-terminal residue" evidence="1">
    <location>
        <position position="146"/>
    </location>
</feature>
<sequence>MRRDKDSQGAVLLVSVQGISVNVDPVFCTWLLYQPHRGSGMQQGRFSRLCWFRQVLQLEATHQAVKDRGEDHDLLDQEKMSNKELRTDGQGKKDLCVKRQRDAPGLVPLAKRREDEVTLGSAPPPKLPPNQASDYASSPVKTKTVT</sequence>
<gene>
    <name evidence="1" type="ORF">KUCAC02_014822</name>
</gene>
<organism evidence="1 2">
    <name type="scientific">Chaenocephalus aceratus</name>
    <name type="common">Blackfin icefish</name>
    <name type="synonym">Chaenichthys aceratus</name>
    <dbReference type="NCBI Taxonomy" id="36190"/>
    <lineage>
        <taxon>Eukaryota</taxon>
        <taxon>Metazoa</taxon>
        <taxon>Chordata</taxon>
        <taxon>Craniata</taxon>
        <taxon>Vertebrata</taxon>
        <taxon>Euteleostomi</taxon>
        <taxon>Actinopterygii</taxon>
        <taxon>Neopterygii</taxon>
        <taxon>Teleostei</taxon>
        <taxon>Neoteleostei</taxon>
        <taxon>Acanthomorphata</taxon>
        <taxon>Eupercaria</taxon>
        <taxon>Perciformes</taxon>
        <taxon>Notothenioidei</taxon>
        <taxon>Channichthyidae</taxon>
        <taxon>Chaenocephalus</taxon>
    </lineage>
</organism>
<name>A0ACB9WGE8_CHAAC</name>
<dbReference type="Proteomes" id="UP001057452">
    <property type="component" value="Chromosome 16"/>
</dbReference>
<protein>
    <submittedName>
        <fullName evidence="1">Uncharacterized protein</fullName>
    </submittedName>
</protein>
<evidence type="ECO:0000313" key="2">
    <source>
        <dbReference type="Proteomes" id="UP001057452"/>
    </source>
</evidence>
<accession>A0ACB9WGE8</accession>